<dbReference type="InterPro" id="IPR020587">
    <property type="entry name" value="RecA_monomer-monomer_interface"/>
</dbReference>
<dbReference type="InterPro" id="IPR027417">
    <property type="entry name" value="P-loop_NTPase"/>
</dbReference>
<dbReference type="InterPro" id="IPR049261">
    <property type="entry name" value="RecA-like_C"/>
</dbReference>
<dbReference type="EMBL" id="BNCJ01000011">
    <property type="protein sequence ID" value="GHF60031.1"/>
    <property type="molecule type" value="Genomic_DNA"/>
</dbReference>
<reference evidence="9" key="1">
    <citation type="journal article" date="2014" name="Int. J. Syst. Evol. Microbiol.">
        <title>Complete genome sequence of Corynebacterium casei LMG S-19264T (=DSM 44701T), isolated from a smear-ripened cheese.</title>
        <authorList>
            <consortium name="US DOE Joint Genome Institute (JGI-PGF)"/>
            <person name="Walter F."/>
            <person name="Albersmeier A."/>
            <person name="Kalinowski J."/>
            <person name="Ruckert C."/>
        </authorList>
    </citation>
    <scope>NUCLEOTIDE SEQUENCE</scope>
    <source>
        <strain evidence="9">KCTC 42650</strain>
    </source>
</reference>
<evidence type="ECO:0000256" key="2">
    <source>
        <dbReference type="ARBA" id="ARBA00015553"/>
    </source>
</evidence>
<reference evidence="9" key="2">
    <citation type="submission" date="2020-09" db="EMBL/GenBank/DDBJ databases">
        <authorList>
            <person name="Sun Q."/>
            <person name="Kim S."/>
        </authorList>
    </citation>
    <scope>NUCLEOTIDE SEQUENCE</scope>
    <source>
        <strain evidence="9">KCTC 42650</strain>
    </source>
</reference>
<dbReference type="GO" id="GO:0009432">
    <property type="term" value="P:SOS response"/>
    <property type="evidence" value="ECO:0007669"/>
    <property type="project" value="UniProtKB-KW"/>
</dbReference>
<gene>
    <name evidence="9" type="ORF">GCM10017056_34320</name>
</gene>
<evidence type="ECO:0000256" key="4">
    <source>
        <dbReference type="ARBA" id="ARBA00022840"/>
    </source>
</evidence>
<keyword evidence="3" id="KW-0547">Nucleotide-binding</keyword>
<proteinExistence type="inferred from homology"/>
<evidence type="ECO:0000256" key="5">
    <source>
        <dbReference type="ARBA" id="ARBA00023125"/>
    </source>
</evidence>
<dbReference type="InterPro" id="IPR049428">
    <property type="entry name" value="RecA-like_N"/>
</dbReference>
<evidence type="ECO:0000313" key="9">
    <source>
        <dbReference type="EMBL" id="GHF60031.1"/>
    </source>
</evidence>
<keyword evidence="7" id="KW-0227">DNA damage</keyword>
<protein>
    <recommendedName>
        <fullName evidence="2">Protein RecA</fullName>
    </recommendedName>
</protein>
<dbReference type="InterPro" id="IPR023400">
    <property type="entry name" value="RecA_C_sf"/>
</dbReference>
<dbReference type="GO" id="GO:0006281">
    <property type="term" value="P:DNA repair"/>
    <property type="evidence" value="ECO:0007669"/>
    <property type="project" value="InterPro"/>
</dbReference>
<evidence type="ECO:0000256" key="6">
    <source>
        <dbReference type="ARBA" id="ARBA00023172"/>
    </source>
</evidence>
<feature type="domain" description="RecA family profile 2" evidence="8">
    <location>
        <begin position="1"/>
        <end position="72"/>
    </location>
</feature>
<dbReference type="Pfam" id="PF21096">
    <property type="entry name" value="RecA_C"/>
    <property type="match status" value="1"/>
</dbReference>
<keyword evidence="4" id="KW-0067">ATP-binding</keyword>
<evidence type="ECO:0000256" key="3">
    <source>
        <dbReference type="ARBA" id="ARBA00022741"/>
    </source>
</evidence>
<dbReference type="GO" id="GO:0003697">
    <property type="term" value="F:single-stranded DNA binding"/>
    <property type="evidence" value="ECO:0007669"/>
    <property type="project" value="InterPro"/>
</dbReference>
<dbReference type="GO" id="GO:0006310">
    <property type="term" value="P:DNA recombination"/>
    <property type="evidence" value="ECO:0007669"/>
    <property type="project" value="UniProtKB-KW"/>
</dbReference>
<dbReference type="PROSITE" id="PS00321">
    <property type="entry name" value="RECA_1"/>
    <property type="match status" value="1"/>
</dbReference>
<sequence length="146" mass="15847">MHGSPETTTGGNALKFYSSVRLDIRRIGSVKDRDEIVGNATRVKVVKNKVAPPFKQVEFDIMYGEGISKTGELLDLGVLAGVVNKSGAWFSYGDERIGQGRENAKQFLRDNPVIASAIEDKIRASHGLDFDMTGGPDGEDDDVMEG</sequence>
<keyword evidence="6" id="KW-0233">DNA recombination</keyword>
<dbReference type="PANTHER" id="PTHR45900:SF1">
    <property type="entry name" value="MITOCHONDRIAL DNA REPAIR PROTEIN RECA HOMOLOG-RELATED"/>
    <property type="match status" value="1"/>
</dbReference>
<dbReference type="Gene3D" id="3.30.250.10">
    <property type="entry name" value="RecA protein, C-terminal domain"/>
    <property type="match status" value="1"/>
</dbReference>
<dbReference type="InterPro" id="IPR020584">
    <property type="entry name" value="DNA_recomb/repair_RecA_CS"/>
</dbReference>
<comment type="caution">
    <text evidence="9">The sequence shown here is derived from an EMBL/GenBank/DDBJ whole genome shotgun (WGS) entry which is preliminary data.</text>
</comment>
<dbReference type="SUPFAM" id="SSF52540">
    <property type="entry name" value="P-loop containing nucleoside triphosphate hydrolases"/>
    <property type="match status" value="1"/>
</dbReference>
<dbReference type="SUPFAM" id="SSF54752">
    <property type="entry name" value="RecA protein, C-terminal domain"/>
    <property type="match status" value="1"/>
</dbReference>
<dbReference type="Proteomes" id="UP000626220">
    <property type="component" value="Unassembled WGS sequence"/>
</dbReference>
<accession>A0A8J3GYW6</accession>
<organism evidence="9 10">
    <name type="scientific">Seohaeicola zhoushanensis</name>
    <dbReference type="NCBI Taxonomy" id="1569283"/>
    <lineage>
        <taxon>Bacteria</taxon>
        <taxon>Pseudomonadati</taxon>
        <taxon>Pseudomonadota</taxon>
        <taxon>Alphaproteobacteria</taxon>
        <taxon>Rhodobacterales</taxon>
        <taxon>Roseobacteraceae</taxon>
        <taxon>Seohaeicola</taxon>
    </lineage>
</organism>
<keyword evidence="5" id="KW-0238">DNA-binding</keyword>
<dbReference type="Pfam" id="PF00154">
    <property type="entry name" value="RecA_N"/>
    <property type="match status" value="1"/>
</dbReference>
<comment type="similarity">
    <text evidence="1">Belongs to the RecA family.</text>
</comment>
<dbReference type="PANTHER" id="PTHR45900">
    <property type="entry name" value="RECA"/>
    <property type="match status" value="1"/>
</dbReference>
<dbReference type="AlphaFoldDB" id="A0A8J3GYW6"/>
<dbReference type="GO" id="GO:0008094">
    <property type="term" value="F:ATP-dependent activity, acting on DNA"/>
    <property type="evidence" value="ECO:0007669"/>
    <property type="project" value="InterPro"/>
</dbReference>
<keyword evidence="10" id="KW-1185">Reference proteome</keyword>
<dbReference type="PROSITE" id="PS50163">
    <property type="entry name" value="RECA_3"/>
    <property type="match status" value="1"/>
</dbReference>
<name>A0A8J3GYW6_9RHOB</name>
<evidence type="ECO:0000256" key="7">
    <source>
        <dbReference type="ARBA" id="ARBA00023236"/>
    </source>
</evidence>
<dbReference type="Gene3D" id="3.40.50.300">
    <property type="entry name" value="P-loop containing nucleotide triphosphate hydrolases"/>
    <property type="match status" value="1"/>
</dbReference>
<dbReference type="GO" id="GO:0005524">
    <property type="term" value="F:ATP binding"/>
    <property type="evidence" value="ECO:0007669"/>
    <property type="project" value="UniProtKB-KW"/>
</dbReference>
<keyword evidence="7" id="KW-0742">SOS response</keyword>
<evidence type="ECO:0000313" key="10">
    <source>
        <dbReference type="Proteomes" id="UP000626220"/>
    </source>
</evidence>
<dbReference type="InterPro" id="IPR013765">
    <property type="entry name" value="DNA_recomb/repair_RecA"/>
</dbReference>
<evidence type="ECO:0000256" key="1">
    <source>
        <dbReference type="ARBA" id="ARBA00009391"/>
    </source>
</evidence>
<dbReference type="GO" id="GO:0005829">
    <property type="term" value="C:cytosol"/>
    <property type="evidence" value="ECO:0007669"/>
    <property type="project" value="TreeGrafter"/>
</dbReference>
<dbReference type="PRINTS" id="PR00142">
    <property type="entry name" value="RECA"/>
</dbReference>
<evidence type="ECO:0000259" key="8">
    <source>
        <dbReference type="PROSITE" id="PS50163"/>
    </source>
</evidence>